<feature type="region of interest" description="Disordered" evidence="2">
    <location>
        <begin position="346"/>
        <end position="369"/>
    </location>
</feature>
<keyword evidence="1" id="KW-0343">GTPase activation</keyword>
<proteinExistence type="predicted"/>
<dbReference type="GO" id="GO:0030139">
    <property type="term" value="C:endocytic vesicle"/>
    <property type="evidence" value="ECO:0007669"/>
    <property type="project" value="TreeGrafter"/>
</dbReference>
<dbReference type="SUPFAM" id="SSF109993">
    <property type="entry name" value="VPS9 domain"/>
    <property type="match status" value="1"/>
</dbReference>
<dbReference type="InterPro" id="IPR036860">
    <property type="entry name" value="SH2_dom_sf"/>
</dbReference>
<dbReference type="SMART" id="SM00167">
    <property type="entry name" value="VPS9"/>
    <property type="match status" value="1"/>
</dbReference>
<sequence length="397" mass="44199">SEGGGEVFVVFLLIEHHLVDPCVLQMQETGGPHRGSQRVFSVLDRLLLTHPVWLQLSLNQDSALYVLLREPVGTFLVCKCSSSQRKVLCLRATADKSASSVKECFICEEDSNLALERAMFSCVLRPLRSHLERALAASHAQDGSSRRLAQNMARLKGDGAMERLGVRTGVPDGREVERVKQKLLLMQRTHSPIDKVLLLLQVCKCVHKEVSWEDFLPSLSYVIVECNRPHILIEVEYMMELLEPSWLGGEGGYYLTSVYAGLCLIQSLDGDQPVSGCLTPQAQEALKEWSCRRSREAQRQQDDQQSQVGLLFVITSQALAQLCAATFGVSDPEQYALYWRSGGEMRPLPPQAQPQDLAGHSEGGPSLSYLRTDHDFSKMRRLTRGGAVDLSESVCEE</sequence>
<reference evidence="4 5" key="1">
    <citation type="journal article" date="2021" name="G3 (Bethesda)">
        <title>Improved contiguity of the threespine stickleback genome using long-read sequencing.</title>
        <authorList>
            <person name="Nath S."/>
            <person name="Shaw D.E."/>
            <person name="White M.A."/>
        </authorList>
    </citation>
    <scope>NUCLEOTIDE SEQUENCE [LARGE SCALE GENOMIC DNA]</scope>
    <source>
        <strain evidence="4 5">Lake Benthic</strain>
    </source>
</reference>
<name>A0AAQ4S508_GASAC</name>
<dbReference type="GO" id="GO:0005829">
    <property type="term" value="C:cytosol"/>
    <property type="evidence" value="ECO:0007669"/>
    <property type="project" value="TreeGrafter"/>
</dbReference>
<feature type="domain" description="VPS9" evidence="3">
    <location>
        <begin position="142"/>
        <end position="274"/>
    </location>
</feature>
<dbReference type="GeneTree" id="ENSGT00940000165459"/>
<protein>
    <submittedName>
        <fullName evidence="4">Ras and Rab interactor 1b</fullName>
    </submittedName>
</protein>
<evidence type="ECO:0000256" key="1">
    <source>
        <dbReference type="ARBA" id="ARBA00022468"/>
    </source>
</evidence>
<evidence type="ECO:0000313" key="4">
    <source>
        <dbReference type="Ensembl" id="ENSGACP00000070725.1"/>
    </source>
</evidence>
<dbReference type="InterPro" id="IPR037191">
    <property type="entry name" value="VPS9_dom_sf"/>
</dbReference>
<dbReference type="InterPro" id="IPR003123">
    <property type="entry name" value="VPS9"/>
</dbReference>
<dbReference type="GO" id="GO:0005096">
    <property type="term" value="F:GTPase activator activity"/>
    <property type="evidence" value="ECO:0007669"/>
    <property type="project" value="UniProtKB-KW"/>
</dbReference>
<dbReference type="PANTHER" id="PTHR23101">
    <property type="entry name" value="RAB GDP/GTP EXCHANGE FACTOR"/>
    <property type="match status" value="1"/>
</dbReference>
<dbReference type="Ensembl" id="ENSGACT00000051703.1">
    <property type="protein sequence ID" value="ENSGACP00000070725.1"/>
    <property type="gene ID" value="ENSGACG00000024208.1"/>
</dbReference>
<dbReference type="SUPFAM" id="SSF55550">
    <property type="entry name" value="SH2 domain"/>
    <property type="match status" value="1"/>
</dbReference>
<evidence type="ECO:0000259" key="3">
    <source>
        <dbReference type="PROSITE" id="PS51205"/>
    </source>
</evidence>
<dbReference type="GO" id="GO:0031267">
    <property type="term" value="F:small GTPase binding"/>
    <property type="evidence" value="ECO:0007669"/>
    <property type="project" value="TreeGrafter"/>
</dbReference>
<dbReference type="GO" id="GO:0005085">
    <property type="term" value="F:guanyl-nucleotide exchange factor activity"/>
    <property type="evidence" value="ECO:0007669"/>
    <property type="project" value="InterPro"/>
</dbReference>
<accession>A0AAQ4S508</accession>
<reference evidence="4" key="2">
    <citation type="submission" date="2025-08" db="UniProtKB">
        <authorList>
            <consortium name="Ensembl"/>
        </authorList>
    </citation>
    <scope>IDENTIFICATION</scope>
</reference>
<dbReference type="Pfam" id="PF02204">
    <property type="entry name" value="VPS9"/>
    <property type="match status" value="1"/>
</dbReference>
<dbReference type="PROSITE" id="PS51205">
    <property type="entry name" value="VPS9"/>
    <property type="match status" value="1"/>
</dbReference>
<keyword evidence="5" id="KW-1185">Reference proteome</keyword>
<evidence type="ECO:0000313" key="5">
    <source>
        <dbReference type="Proteomes" id="UP000007635"/>
    </source>
</evidence>
<dbReference type="Gene3D" id="1.20.1050.80">
    <property type="entry name" value="VPS9 domain"/>
    <property type="match status" value="1"/>
</dbReference>
<dbReference type="AlphaFoldDB" id="A0AAQ4S508"/>
<dbReference type="GO" id="GO:0016192">
    <property type="term" value="P:vesicle-mediated transport"/>
    <property type="evidence" value="ECO:0007669"/>
    <property type="project" value="InterPro"/>
</dbReference>
<dbReference type="InterPro" id="IPR045046">
    <property type="entry name" value="Vps9-like"/>
</dbReference>
<evidence type="ECO:0000256" key="2">
    <source>
        <dbReference type="SAM" id="MobiDB-lite"/>
    </source>
</evidence>
<reference evidence="4" key="3">
    <citation type="submission" date="2025-09" db="UniProtKB">
        <authorList>
            <consortium name="Ensembl"/>
        </authorList>
    </citation>
    <scope>IDENTIFICATION</scope>
</reference>
<organism evidence="4 5">
    <name type="scientific">Gasterosteus aculeatus aculeatus</name>
    <name type="common">three-spined stickleback</name>
    <dbReference type="NCBI Taxonomy" id="481459"/>
    <lineage>
        <taxon>Eukaryota</taxon>
        <taxon>Metazoa</taxon>
        <taxon>Chordata</taxon>
        <taxon>Craniata</taxon>
        <taxon>Vertebrata</taxon>
        <taxon>Euteleostomi</taxon>
        <taxon>Actinopterygii</taxon>
        <taxon>Neopterygii</taxon>
        <taxon>Teleostei</taxon>
        <taxon>Neoteleostei</taxon>
        <taxon>Acanthomorphata</taxon>
        <taxon>Eupercaria</taxon>
        <taxon>Perciformes</taxon>
        <taxon>Cottioidei</taxon>
        <taxon>Gasterosteales</taxon>
        <taxon>Gasterosteidae</taxon>
        <taxon>Gasterosteus</taxon>
    </lineage>
</organism>
<dbReference type="Proteomes" id="UP000007635">
    <property type="component" value="Chromosome VII"/>
</dbReference>
<dbReference type="PANTHER" id="PTHR23101:SF127">
    <property type="entry name" value="RAS AND RAB INTERACTOR 1-RELATED"/>
    <property type="match status" value="1"/>
</dbReference>